<protein>
    <submittedName>
        <fullName evidence="1">Uncharacterized protein</fullName>
    </submittedName>
</protein>
<accession>A0AAV7JA85</accession>
<evidence type="ECO:0000313" key="2">
    <source>
        <dbReference type="Proteomes" id="UP000826195"/>
    </source>
</evidence>
<proteinExistence type="predicted"/>
<dbReference type="EMBL" id="JAHXZJ010000001">
    <property type="protein sequence ID" value="KAH0569031.1"/>
    <property type="molecule type" value="Genomic_DNA"/>
</dbReference>
<name>A0AAV7JA85_COTGL</name>
<organism evidence="1 2">
    <name type="scientific">Cotesia glomerata</name>
    <name type="common">Lepidopteran parasitic wasp</name>
    <name type="synonym">Apanteles glomeratus</name>
    <dbReference type="NCBI Taxonomy" id="32391"/>
    <lineage>
        <taxon>Eukaryota</taxon>
        <taxon>Metazoa</taxon>
        <taxon>Ecdysozoa</taxon>
        <taxon>Arthropoda</taxon>
        <taxon>Hexapoda</taxon>
        <taxon>Insecta</taxon>
        <taxon>Pterygota</taxon>
        <taxon>Neoptera</taxon>
        <taxon>Endopterygota</taxon>
        <taxon>Hymenoptera</taxon>
        <taxon>Apocrita</taxon>
        <taxon>Ichneumonoidea</taxon>
        <taxon>Braconidae</taxon>
        <taxon>Microgastrinae</taxon>
        <taxon>Cotesia</taxon>
    </lineage>
</organism>
<sequence length="104" mass="11422">MGRGEEAEMIRASIPEPSRVFKSDGTCNSLPRARPGAAARHREGSRGNFKGGMTVYRVSVYSEPASLLLFLPFVSSFADILLRLDFFLEKPLLATLSTVLSDFP</sequence>
<keyword evidence="2" id="KW-1185">Reference proteome</keyword>
<comment type="caution">
    <text evidence="1">The sequence shown here is derived from an EMBL/GenBank/DDBJ whole genome shotgun (WGS) entry which is preliminary data.</text>
</comment>
<evidence type="ECO:0000313" key="1">
    <source>
        <dbReference type="EMBL" id="KAH0569031.1"/>
    </source>
</evidence>
<dbReference type="Proteomes" id="UP000826195">
    <property type="component" value="Unassembled WGS sequence"/>
</dbReference>
<gene>
    <name evidence="1" type="ORF">KQX54_021737</name>
</gene>
<dbReference type="AlphaFoldDB" id="A0AAV7JA85"/>
<reference evidence="1 2" key="1">
    <citation type="journal article" date="2021" name="J. Hered.">
        <title>A chromosome-level genome assembly of the parasitoid wasp, Cotesia glomerata (Hymenoptera: Braconidae).</title>
        <authorList>
            <person name="Pinto B.J."/>
            <person name="Weis J.J."/>
            <person name="Gamble T."/>
            <person name="Ode P.J."/>
            <person name="Paul R."/>
            <person name="Zaspel J.M."/>
        </authorList>
    </citation>
    <scope>NUCLEOTIDE SEQUENCE [LARGE SCALE GENOMIC DNA]</scope>
    <source>
        <strain evidence="1">CgM1</strain>
    </source>
</reference>